<gene>
    <name evidence="10" type="ORF">J07HQW1_00944</name>
</gene>
<evidence type="ECO:0000313" key="10">
    <source>
        <dbReference type="EMBL" id="ERG90914.1"/>
    </source>
</evidence>
<feature type="transmembrane region" description="Helical" evidence="9">
    <location>
        <begin position="180"/>
        <end position="199"/>
    </location>
</feature>
<evidence type="ECO:0000256" key="6">
    <source>
        <dbReference type="ARBA" id="ARBA00022989"/>
    </source>
</evidence>
<sequence length="340" mass="35561">MASREGLVSLLANVMTILLNGLQQGAIYVLLAVGLSIILGTLKFVNFAHGALYVIGTYAGLLIALDVSLTSGKLREWGFSTIGLDLGFFAALVFVPLVVFIIGLAMERFLAQSFYDRPETDQILVTFGIAIVVQELFRVLFGSNSLPFNQPKNLLAVGGFGGIPVSGPIALPIVGNFPKWRLWVIAITAVLVGIVYALVEYTDFGLIVRAGTRDAEMVRLLGVRIDRPYLVVFGIGAALAGVAGVVGGPLSVVNPTVGTNILVPAFLTVVIGGIGSITGAVAGGLLIGLVQVTLIGLPSVTLGAFTLNFSPWSQVGLYAIAALVLLLRPQGIFGSEEVAP</sequence>
<feature type="transmembrane region" description="Helical" evidence="9">
    <location>
        <begin position="82"/>
        <end position="103"/>
    </location>
</feature>
<dbReference type="EMBL" id="KE356560">
    <property type="protein sequence ID" value="ERG90914.1"/>
    <property type="molecule type" value="Genomic_DNA"/>
</dbReference>
<keyword evidence="2" id="KW-0813">Transport</keyword>
<keyword evidence="6 9" id="KW-1133">Transmembrane helix</keyword>
<feature type="transmembrane region" description="Helical" evidence="9">
    <location>
        <begin position="229"/>
        <end position="251"/>
    </location>
</feature>
<evidence type="ECO:0000256" key="2">
    <source>
        <dbReference type="ARBA" id="ARBA00022448"/>
    </source>
</evidence>
<dbReference type="GO" id="GO:0006865">
    <property type="term" value="P:amino acid transport"/>
    <property type="evidence" value="ECO:0007669"/>
    <property type="project" value="UniProtKB-KW"/>
</dbReference>
<comment type="subcellular location">
    <subcellularLocation>
        <location evidence="1">Cell membrane</location>
        <topology evidence="1">Multi-pass membrane protein</topology>
    </subcellularLocation>
</comment>
<dbReference type="Pfam" id="PF02653">
    <property type="entry name" value="BPD_transp_2"/>
    <property type="match status" value="1"/>
</dbReference>
<feature type="transmembrane region" description="Helical" evidence="9">
    <location>
        <begin position="51"/>
        <end position="70"/>
    </location>
</feature>
<feature type="transmembrane region" description="Helical" evidence="9">
    <location>
        <begin position="257"/>
        <end position="277"/>
    </location>
</feature>
<dbReference type="InterPro" id="IPR052157">
    <property type="entry name" value="BCAA_transport_permease"/>
</dbReference>
<evidence type="ECO:0000256" key="8">
    <source>
        <dbReference type="ARBA" id="ARBA00037998"/>
    </source>
</evidence>
<feature type="transmembrane region" description="Helical" evidence="9">
    <location>
        <begin position="153"/>
        <end position="174"/>
    </location>
</feature>
<dbReference type="PANTHER" id="PTHR11795:SF442">
    <property type="entry name" value="ABC TRANSPORTER ATP-BINDING PROTEIN"/>
    <property type="match status" value="1"/>
</dbReference>
<accession>U1MMF7</accession>
<dbReference type="GO" id="GO:0022857">
    <property type="term" value="F:transmembrane transporter activity"/>
    <property type="evidence" value="ECO:0007669"/>
    <property type="project" value="InterPro"/>
</dbReference>
<dbReference type="CDD" id="cd06582">
    <property type="entry name" value="TM_PBP1_LivH_like"/>
    <property type="match status" value="1"/>
</dbReference>
<keyword evidence="7 9" id="KW-0472">Membrane</keyword>
<feature type="transmembrane region" description="Helical" evidence="9">
    <location>
        <begin position="311"/>
        <end position="327"/>
    </location>
</feature>
<evidence type="ECO:0000256" key="4">
    <source>
        <dbReference type="ARBA" id="ARBA00022692"/>
    </source>
</evidence>
<comment type="similarity">
    <text evidence="8">Belongs to the binding-protein-dependent transport system permease family. LivHM subfamily.</text>
</comment>
<feature type="transmembrane region" description="Helical" evidence="9">
    <location>
        <begin position="123"/>
        <end position="141"/>
    </location>
</feature>
<dbReference type="PANTHER" id="PTHR11795">
    <property type="entry name" value="BRANCHED-CHAIN AMINO ACID TRANSPORT SYSTEM PERMEASE PROTEIN LIVH"/>
    <property type="match status" value="1"/>
</dbReference>
<dbReference type="Proteomes" id="UP000030649">
    <property type="component" value="Unassembled WGS sequence"/>
</dbReference>
<evidence type="ECO:0000256" key="3">
    <source>
        <dbReference type="ARBA" id="ARBA00022475"/>
    </source>
</evidence>
<organism evidence="10 11">
    <name type="scientific">Haloquadratum walsbyi J07HQW1</name>
    <dbReference type="NCBI Taxonomy" id="1238424"/>
    <lineage>
        <taxon>Archaea</taxon>
        <taxon>Methanobacteriati</taxon>
        <taxon>Methanobacteriota</taxon>
        <taxon>Stenosarchaea group</taxon>
        <taxon>Halobacteria</taxon>
        <taxon>Halobacteriales</taxon>
        <taxon>Haloferacaceae</taxon>
        <taxon>Haloquadratum</taxon>
    </lineage>
</organism>
<evidence type="ECO:0000256" key="5">
    <source>
        <dbReference type="ARBA" id="ARBA00022970"/>
    </source>
</evidence>
<dbReference type="GO" id="GO:0005886">
    <property type="term" value="C:plasma membrane"/>
    <property type="evidence" value="ECO:0007669"/>
    <property type="project" value="UniProtKB-SubCell"/>
</dbReference>
<evidence type="ECO:0000256" key="7">
    <source>
        <dbReference type="ARBA" id="ARBA00023136"/>
    </source>
</evidence>
<reference evidence="10 11" key="1">
    <citation type="journal article" date="2013" name="PLoS ONE">
        <title>Assembly-driven community genomics of a hypersaline microbial ecosystem.</title>
        <authorList>
            <person name="Podell S."/>
            <person name="Ugalde J.A."/>
            <person name="Narasingarao P."/>
            <person name="Banfield J.F."/>
            <person name="Heidelberg K.B."/>
            <person name="Allen E.E."/>
        </authorList>
    </citation>
    <scope>NUCLEOTIDE SEQUENCE [LARGE SCALE GENOMIC DNA]</scope>
    <source>
        <strain evidence="11">J07HQW1</strain>
    </source>
</reference>
<dbReference type="HOGENOM" id="CLU_039929_2_1_2"/>
<feature type="transmembrane region" description="Helical" evidence="9">
    <location>
        <begin position="284"/>
        <end position="305"/>
    </location>
</feature>
<dbReference type="AlphaFoldDB" id="U1MMF7"/>
<dbReference type="InterPro" id="IPR001851">
    <property type="entry name" value="ABC_transp_permease"/>
</dbReference>
<feature type="transmembrane region" description="Helical" evidence="9">
    <location>
        <begin position="25"/>
        <end position="45"/>
    </location>
</feature>
<keyword evidence="4 9" id="KW-0812">Transmembrane</keyword>
<evidence type="ECO:0000313" key="11">
    <source>
        <dbReference type="Proteomes" id="UP000030649"/>
    </source>
</evidence>
<name>U1MMF7_9EURY</name>
<proteinExistence type="inferred from homology"/>
<protein>
    <submittedName>
        <fullName evidence="10">Branched-chain amino acid ABC-type transport system, permease component</fullName>
    </submittedName>
</protein>
<dbReference type="STRING" id="1238424.J07HQW1_00944"/>
<keyword evidence="3" id="KW-1003">Cell membrane</keyword>
<evidence type="ECO:0000256" key="1">
    <source>
        <dbReference type="ARBA" id="ARBA00004651"/>
    </source>
</evidence>
<evidence type="ECO:0000256" key="9">
    <source>
        <dbReference type="SAM" id="Phobius"/>
    </source>
</evidence>
<keyword evidence="5" id="KW-0029">Amino-acid transport</keyword>